<dbReference type="Proteomes" id="UP000071859">
    <property type="component" value="Unassembled WGS sequence"/>
</dbReference>
<comment type="caution">
    <text evidence="1">The sequence shown here is derived from an EMBL/GenBank/DDBJ whole genome shotgun (WGS) entry which is preliminary data.</text>
</comment>
<name>A0A158CI52_9BURK</name>
<dbReference type="AlphaFoldDB" id="A0A158CI52"/>
<proteinExistence type="predicted"/>
<dbReference type="RefSeq" id="WP_062607128.1">
    <property type="nucleotide sequence ID" value="NZ_FCOX02000020.1"/>
</dbReference>
<dbReference type="EMBL" id="FCOX02000020">
    <property type="protein sequence ID" value="SAK81566.1"/>
    <property type="molecule type" value="Genomic_DNA"/>
</dbReference>
<evidence type="ECO:0000313" key="2">
    <source>
        <dbReference type="Proteomes" id="UP000071859"/>
    </source>
</evidence>
<gene>
    <name evidence="1" type="ORF">AWB78_03923</name>
</gene>
<keyword evidence="2" id="KW-1185">Reference proteome</keyword>
<accession>A0A158CI52</accession>
<protein>
    <submittedName>
        <fullName evidence="1">Uncharacterized protein</fullName>
    </submittedName>
</protein>
<evidence type="ECO:0000313" key="1">
    <source>
        <dbReference type="EMBL" id="SAK81566.1"/>
    </source>
</evidence>
<organism evidence="1 2">
    <name type="scientific">Caballeronia calidae</name>
    <dbReference type="NCBI Taxonomy" id="1777139"/>
    <lineage>
        <taxon>Bacteria</taxon>
        <taxon>Pseudomonadati</taxon>
        <taxon>Pseudomonadota</taxon>
        <taxon>Betaproteobacteria</taxon>
        <taxon>Burkholderiales</taxon>
        <taxon>Burkholderiaceae</taxon>
        <taxon>Caballeronia</taxon>
    </lineage>
</organism>
<reference evidence="1" key="1">
    <citation type="submission" date="2016-01" db="EMBL/GenBank/DDBJ databases">
        <authorList>
            <person name="Peeters C."/>
        </authorList>
    </citation>
    <scope>NUCLEOTIDE SEQUENCE</scope>
    <source>
        <strain evidence="1">LMG 29321</strain>
    </source>
</reference>
<sequence length="74" mass="8053">MFGFVKATDLASGAEAIPVFITWSSASPPNPLQFDSFQIVTYWLMREIEPVSPAKAIDMHTGQPVDGEVVSRGI</sequence>